<protein>
    <submittedName>
        <fullName evidence="1">DNA-binding protein</fullName>
    </submittedName>
</protein>
<accession>A0A1B7KXS6</accession>
<organism evidence="1 2">
    <name type="scientific">Parageobacillus thermoglucosidasius</name>
    <name type="common">Geobacillus thermoglucosidasius</name>
    <dbReference type="NCBI Taxonomy" id="1426"/>
    <lineage>
        <taxon>Bacteria</taxon>
        <taxon>Bacillati</taxon>
        <taxon>Bacillota</taxon>
        <taxon>Bacilli</taxon>
        <taxon>Bacillales</taxon>
        <taxon>Anoxybacillaceae</taxon>
        <taxon>Parageobacillus</taxon>
    </lineage>
</organism>
<keyword evidence="1" id="KW-0238">DNA-binding</keyword>
<dbReference type="AlphaFoldDB" id="A0A1B7KXS6"/>
<dbReference type="InterPro" id="IPR010982">
    <property type="entry name" value="Lambda_DNA-bd_dom_sf"/>
</dbReference>
<sequence>MARKGITKKDLARSLNLRYPTVVDKTNGKSRFYLDEAIKIKETFFPDLDLEYLFESDITEKGA</sequence>
<gene>
    <name evidence="1" type="ORF">A7K69_02110</name>
</gene>
<evidence type="ECO:0000313" key="2">
    <source>
        <dbReference type="Proteomes" id="UP000078290"/>
    </source>
</evidence>
<dbReference type="GO" id="GO:0003677">
    <property type="term" value="F:DNA binding"/>
    <property type="evidence" value="ECO:0007669"/>
    <property type="project" value="UniProtKB-KW"/>
</dbReference>
<dbReference type="OrthoDB" id="2064246at2"/>
<proteinExistence type="predicted"/>
<reference evidence="2" key="1">
    <citation type="submission" date="2016-05" db="EMBL/GenBank/DDBJ databases">
        <authorList>
            <person name="Wang W."/>
            <person name="Zhu L."/>
        </authorList>
    </citation>
    <scope>NUCLEOTIDE SEQUENCE [LARGE SCALE GENOMIC DNA]</scope>
    <source>
        <strain evidence="2">W-2</strain>
    </source>
</reference>
<dbReference type="Proteomes" id="UP000078290">
    <property type="component" value="Unassembled WGS sequence"/>
</dbReference>
<comment type="caution">
    <text evidence="1">The sequence shown here is derived from an EMBL/GenBank/DDBJ whole genome shotgun (WGS) entry which is preliminary data.</text>
</comment>
<evidence type="ECO:0000313" key="1">
    <source>
        <dbReference type="EMBL" id="OAT74863.1"/>
    </source>
</evidence>
<dbReference type="EMBL" id="LXMA01000001">
    <property type="protein sequence ID" value="OAT74863.1"/>
    <property type="molecule type" value="Genomic_DNA"/>
</dbReference>
<dbReference type="SUPFAM" id="SSF47413">
    <property type="entry name" value="lambda repressor-like DNA-binding domains"/>
    <property type="match status" value="1"/>
</dbReference>
<name>A0A1B7KXS6_PARTM</name>